<dbReference type="SUPFAM" id="SSF47565">
    <property type="entry name" value="Insect pheromone/odorant-binding proteins"/>
    <property type="match status" value="1"/>
</dbReference>
<dbReference type="GO" id="GO:0005549">
    <property type="term" value="F:odorant binding"/>
    <property type="evidence" value="ECO:0007669"/>
    <property type="project" value="InterPro"/>
</dbReference>
<dbReference type="SMR" id="A0A2H4ZB59"/>
<dbReference type="AlphaFoldDB" id="A0A2H4ZB59"/>
<feature type="chain" id="PRO_5014163401" evidence="1">
    <location>
        <begin position="22"/>
        <end position="144"/>
    </location>
</feature>
<keyword evidence="1" id="KW-0732">Signal</keyword>
<evidence type="ECO:0000313" key="2">
    <source>
        <dbReference type="EMBL" id="AUF72986.1"/>
    </source>
</evidence>
<name>A0A2H4ZB59_ANOCN</name>
<evidence type="ECO:0000256" key="1">
    <source>
        <dbReference type="SAM" id="SignalP"/>
    </source>
</evidence>
<organism evidence="2">
    <name type="scientific">Anoplophora chinensis</name>
    <name type="common">Citrus longhorn beetle</name>
    <dbReference type="NCBI Taxonomy" id="217632"/>
    <lineage>
        <taxon>Eukaryota</taxon>
        <taxon>Metazoa</taxon>
        <taxon>Ecdysozoa</taxon>
        <taxon>Arthropoda</taxon>
        <taxon>Hexapoda</taxon>
        <taxon>Insecta</taxon>
        <taxon>Pterygota</taxon>
        <taxon>Neoptera</taxon>
        <taxon>Endopterygota</taxon>
        <taxon>Coleoptera</taxon>
        <taxon>Polyphaga</taxon>
        <taxon>Cucujiformia</taxon>
        <taxon>Chrysomeloidea</taxon>
        <taxon>Cerambycidae</taxon>
        <taxon>Lamiinae</taxon>
        <taxon>Lamiini</taxon>
        <taxon>Anoplophora</taxon>
    </lineage>
</organism>
<dbReference type="InterPro" id="IPR036728">
    <property type="entry name" value="PBP_GOBP_sf"/>
</dbReference>
<reference evidence="2" key="1">
    <citation type="journal article" date="2017" name="Sci. Rep.">
        <title>Antennal transcriptome analysis and expression profiles of olfactory genes in Anoplophora chinensis.</title>
        <authorList>
            <person name="Wang J."/>
            <person name="Hu P."/>
            <person name="Gao P."/>
            <person name="Tao J."/>
            <person name="Luo Y."/>
        </authorList>
    </citation>
    <scope>NUCLEOTIDE SEQUENCE</scope>
</reference>
<sequence>MDRSLFFILVSSLLAVSEVQATLAIADMGPKIKELVETLRSVCIPRSGTNEEAIQKVINGEFTDEPKIKAYMRCLLEESGAVDENFASNIDVAAALIPPKLLNDVLENIKICEPKKAGFESFEDKAFVFIKCAYEQNPDIFIFF</sequence>
<protein>
    <submittedName>
        <fullName evidence="2">Odorant-binding protein</fullName>
    </submittedName>
</protein>
<dbReference type="Gene3D" id="1.10.238.20">
    <property type="entry name" value="Pheromone/general odorant binding protein domain"/>
    <property type="match status" value="1"/>
</dbReference>
<proteinExistence type="evidence at transcript level"/>
<feature type="signal peptide" evidence="1">
    <location>
        <begin position="1"/>
        <end position="21"/>
    </location>
</feature>
<dbReference type="PANTHER" id="PTHR21364:SF2">
    <property type="entry name" value="GENERAL ODORANT-BINDING PROTEIN 19A"/>
    <property type="match status" value="1"/>
</dbReference>
<dbReference type="PANTHER" id="PTHR21364">
    <property type="entry name" value="GENERAL ODORANT-BINDING PROTEIN 19A"/>
    <property type="match status" value="1"/>
</dbReference>
<dbReference type="EMBL" id="MF975410">
    <property type="protein sequence ID" value="AUF72986.1"/>
    <property type="molecule type" value="mRNA"/>
</dbReference>
<dbReference type="InterPro" id="IPR006170">
    <property type="entry name" value="PBP/GOBP"/>
</dbReference>
<dbReference type="Pfam" id="PF01395">
    <property type="entry name" value="PBP_GOBP"/>
    <property type="match status" value="1"/>
</dbReference>
<accession>A0A2H4ZB59</accession>
<dbReference type="CDD" id="cd23992">
    <property type="entry name" value="PBP_GOBP"/>
    <property type="match status" value="1"/>
</dbReference>